<feature type="domain" description="Acyclic terpene utilisation N-terminal" evidence="1">
    <location>
        <begin position="61"/>
        <end position="408"/>
    </location>
</feature>
<protein>
    <submittedName>
        <fullName evidence="2">Acyclic terpene utilization AtuA family protein</fullName>
    </submittedName>
</protein>
<dbReference type="InterPro" id="IPR010839">
    <property type="entry name" value="AtuA_N"/>
</dbReference>
<sequence>MPRVIGLAATGGLGSGYSEESLRAGVSAGADFIGCDAGSTDGGPYFLGSGQSKVSKAAYKRDLAPMLRAAVENGIPLLMGTSGYAGARSHVTWASELVREVAAEENLSFRMAVVNSELEAATVQGYLRRDRINPLGWTDALTPETIDRASRIVAQMGSEPFEAALDAGAQVVVAGRASDPAIYSAVPRLRGLAGGPTWHAAKVLECGAACVEQRLHPDCVVAEITDEDFLIYPPNPAMRCTPQSVAAQTLYENADPFRFIEPGGVIDTSNSIYEARDARSVRVSGSRFAPKPYDVRLEAAELVGFRSTAMGGIRDPLVLRHLDDFLTDAFESVRKKVAQSMGLHDGTEYKLGWRVYGRNGVLGALEPEVGGSTHEVGLLIDIVAQDQELARGACAIAWHTVLHHPVPGWAGLVSNVAFPFSPPHADLGPVYEFTMNHVMALDDPLEVVDITLEDVRA</sequence>
<keyword evidence="3" id="KW-1185">Reference proteome</keyword>
<dbReference type="EMBL" id="JARACI010001159">
    <property type="protein sequence ID" value="MDD9207822.1"/>
    <property type="molecule type" value="Genomic_DNA"/>
</dbReference>
<reference evidence="2" key="1">
    <citation type="submission" date="2023-02" db="EMBL/GenBank/DDBJ databases">
        <title>Georgenia sp.10Sc9-8, isolated from a soil sample collected from the Taklamakan desert.</title>
        <authorList>
            <person name="Liu S."/>
        </authorList>
    </citation>
    <scope>NUCLEOTIDE SEQUENCE</scope>
    <source>
        <strain evidence="2">10Sc9-8</strain>
    </source>
</reference>
<organism evidence="2 3">
    <name type="scientific">Georgenia halotolerans</name>
    <dbReference type="NCBI Taxonomy" id="3028317"/>
    <lineage>
        <taxon>Bacteria</taxon>
        <taxon>Bacillati</taxon>
        <taxon>Actinomycetota</taxon>
        <taxon>Actinomycetes</taxon>
        <taxon>Micrococcales</taxon>
        <taxon>Bogoriellaceae</taxon>
        <taxon>Georgenia</taxon>
    </lineage>
</organism>
<evidence type="ECO:0000313" key="3">
    <source>
        <dbReference type="Proteomes" id="UP001165561"/>
    </source>
</evidence>
<proteinExistence type="predicted"/>
<accession>A0ABT5U0V2</accession>
<comment type="caution">
    <text evidence="2">The sequence shown here is derived from an EMBL/GenBank/DDBJ whole genome shotgun (WGS) entry which is preliminary data.</text>
</comment>
<evidence type="ECO:0000259" key="1">
    <source>
        <dbReference type="Pfam" id="PF07287"/>
    </source>
</evidence>
<dbReference type="Proteomes" id="UP001165561">
    <property type="component" value="Unassembled WGS sequence"/>
</dbReference>
<dbReference type="Pfam" id="PF07287">
    <property type="entry name" value="AtuA"/>
    <property type="match status" value="1"/>
</dbReference>
<gene>
    <name evidence="2" type="ORF">PU560_15305</name>
</gene>
<name>A0ABT5U0V2_9MICO</name>
<evidence type="ECO:0000313" key="2">
    <source>
        <dbReference type="EMBL" id="MDD9207822.1"/>
    </source>
</evidence>